<organism evidence="2 3">
    <name type="scientific">Hirundo rustica rustica</name>
    <dbReference type="NCBI Taxonomy" id="333673"/>
    <lineage>
        <taxon>Eukaryota</taxon>
        <taxon>Metazoa</taxon>
        <taxon>Chordata</taxon>
        <taxon>Craniata</taxon>
        <taxon>Vertebrata</taxon>
        <taxon>Euteleostomi</taxon>
        <taxon>Archelosauria</taxon>
        <taxon>Archosauria</taxon>
        <taxon>Dinosauria</taxon>
        <taxon>Saurischia</taxon>
        <taxon>Theropoda</taxon>
        <taxon>Coelurosauria</taxon>
        <taxon>Aves</taxon>
        <taxon>Neognathae</taxon>
        <taxon>Neoaves</taxon>
        <taxon>Telluraves</taxon>
        <taxon>Australaves</taxon>
        <taxon>Passeriformes</taxon>
        <taxon>Sylvioidea</taxon>
        <taxon>Hirundinidae</taxon>
        <taxon>Hirundo</taxon>
    </lineage>
</organism>
<reference evidence="2 3" key="1">
    <citation type="submission" date="2018-07" db="EMBL/GenBank/DDBJ databases">
        <title>A high quality draft genome assembly of the barn swallow (H. rustica rustica).</title>
        <authorList>
            <person name="Formenti G."/>
            <person name="Chiara M."/>
            <person name="Poveda L."/>
            <person name="Francoijs K.-J."/>
            <person name="Bonisoli-Alquati A."/>
            <person name="Canova L."/>
            <person name="Gianfranceschi L."/>
            <person name="Horner D.S."/>
            <person name="Saino N."/>
        </authorList>
    </citation>
    <scope>NUCLEOTIDE SEQUENCE [LARGE SCALE GENOMIC DNA]</scope>
    <source>
        <strain evidence="2">Chelidonia</strain>
        <tissue evidence="2">Blood</tissue>
    </source>
</reference>
<proteinExistence type="predicted"/>
<evidence type="ECO:0008006" key="4">
    <source>
        <dbReference type="Google" id="ProtNLM"/>
    </source>
</evidence>
<gene>
    <name evidence="2" type="ORF">DUI87_18373</name>
</gene>
<dbReference type="OrthoDB" id="10454158at2759"/>
<evidence type="ECO:0000313" key="3">
    <source>
        <dbReference type="Proteomes" id="UP000269221"/>
    </source>
</evidence>
<dbReference type="STRING" id="333673.A0A3M0JWF2"/>
<sequence>MISGVELTWRPVVSGIPEESILGPVLFNLFISDLDKGIECILIKFVDDTKLDGVVDTSESCVAIHQDPDKLVGLGGEEPNEVQQGKGISDPGEDNVDNIEHLPISRRTYNCGPDISGSKRF</sequence>
<evidence type="ECO:0000256" key="1">
    <source>
        <dbReference type="SAM" id="MobiDB-lite"/>
    </source>
</evidence>
<feature type="region of interest" description="Disordered" evidence="1">
    <location>
        <begin position="72"/>
        <end position="97"/>
    </location>
</feature>
<dbReference type="Proteomes" id="UP000269221">
    <property type="component" value="Unassembled WGS sequence"/>
</dbReference>
<keyword evidence="3" id="KW-1185">Reference proteome</keyword>
<comment type="caution">
    <text evidence="2">The sequence shown here is derived from an EMBL/GenBank/DDBJ whole genome shotgun (WGS) entry which is preliminary data.</text>
</comment>
<evidence type="ECO:0000313" key="2">
    <source>
        <dbReference type="EMBL" id="RMC05189.1"/>
    </source>
</evidence>
<accession>A0A3M0JWF2</accession>
<name>A0A3M0JWF2_HIRRU</name>
<dbReference type="AlphaFoldDB" id="A0A3M0JWF2"/>
<dbReference type="EMBL" id="QRBI01000123">
    <property type="protein sequence ID" value="RMC05189.1"/>
    <property type="molecule type" value="Genomic_DNA"/>
</dbReference>
<protein>
    <recommendedName>
        <fullName evidence="4">Reverse transcriptase domain-containing protein</fullName>
    </recommendedName>
</protein>